<dbReference type="RefSeq" id="WP_015193129.1">
    <property type="nucleotide sequence ID" value="NC_019748.1"/>
</dbReference>
<dbReference type="InterPro" id="IPR023393">
    <property type="entry name" value="START-like_dom_sf"/>
</dbReference>
<evidence type="ECO:0000313" key="4">
    <source>
        <dbReference type="Proteomes" id="UP000010473"/>
    </source>
</evidence>
<keyword evidence="4" id="KW-1185">Reference proteome</keyword>
<sequence length="223" mass="24626">MGKVYLSRCCPVPITPYLKKYCSIAIAILLLTIYVPSVSAKLFDGPVDQLPALERAALRDGKVTLAGKEGNYTARVLIKAPAAKVWEVLTDYNNFEQFLPNVASSQLIQANGNKKVFEQINSVQVLVINKKTRIRIAVTEVYPQQISFQIVNGDLKSLNGKWTIEPVSPYPSAPADQVLITHQVSVQPNAGGSIFYGIYEDTLQKTLAAIKQETELRFLQAKS</sequence>
<dbReference type="SUPFAM" id="SSF55961">
    <property type="entry name" value="Bet v1-like"/>
    <property type="match status" value="1"/>
</dbReference>
<dbReference type="Proteomes" id="UP000010473">
    <property type="component" value="Chromosome"/>
</dbReference>
<feature type="transmembrane region" description="Helical" evidence="1">
    <location>
        <begin position="21"/>
        <end position="43"/>
    </location>
</feature>
<evidence type="ECO:0000259" key="2">
    <source>
        <dbReference type="Pfam" id="PF03364"/>
    </source>
</evidence>
<dbReference type="AlphaFoldDB" id="K9XSE1"/>
<evidence type="ECO:0000313" key="3">
    <source>
        <dbReference type="EMBL" id="AFZ35458.1"/>
    </source>
</evidence>
<dbReference type="PANTHER" id="PTHR34060">
    <property type="entry name" value="POLYKETIDE CYCLASE / DEHYDRASE AND LIPID TRANSPORT PROTEIN"/>
    <property type="match status" value="1"/>
</dbReference>
<dbReference type="eggNOG" id="COG2867">
    <property type="taxonomic scope" value="Bacteria"/>
</dbReference>
<dbReference type="HOGENOM" id="CLU_111117_0_0_3"/>
<keyword evidence="1" id="KW-1133">Transmembrane helix</keyword>
<dbReference type="Gene3D" id="3.30.530.20">
    <property type="match status" value="1"/>
</dbReference>
<dbReference type="OrthoDB" id="539556at2"/>
<organism evidence="3 4">
    <name type="scientific">Stanieria cyanosphaera (strain ATCC 29371 / PCC 7437)</name>
    <dbReference type="NCBI Taxonomy" id="111780"/>
    <lineage>
        <taxon>Bacteria</taxon>
        <taxon>Bacillati</taxon>
        <taxon>Cyanobacteriota</taxon>
        <taxon>Cyanophyceae</taxon>
        <taxon>Pleurocapsales</taxon>
        <taxon>Dermocarpellaceae</taxon>
        <taxon>Stanieria</taxon>
    </lineage>
</organism>
<dbReference type="STRING" id="111780.Sta7437_1902"/>
<evidence type="ECO:0000256" key="1">
    <source>
        <dbReference type="SAM" id="Phobius"/>
    </source>
</evidence>
<dbReference type="EMBL" id="CP003653">
    <property type="protein sequence ID" value="AFZ35458.1"/>
    <property type="molecule type" value="Genomic_DNA"/>
</dbReference>
<dbReference type="KEGG" id="scs:Sta7437_1902"/>
<gene>
    <name evidence="3" type="ordered locus">Sta7437_1902</name>
</gene>
<accession>K9XSE1</accession>
<dbReference type="Pfam" id="PF03364">
    <property type="entry name" value="Polyketide_cyc"/>
    <property type="match status" value="1"/>
</dbReference>
<proteinExistence type="predicted"/>
<dbReference type="PANTHER" id="PTHR34060:SF1">
    <property type="entry name" value="POLYKETIDE CYCLASE _ DEHYDRASE AND LIPID TRANSPORT PROTEIN"/>
    <property type="match status" value="1"/>
</dbReference>
<name>K9XSE1_STAC7</name>
<reference evidence="4" key="1">
    <citation type="journal article" date="2013" name="Proc. Natl. Acad. Sci. U.S.A.">
        <title>Improving the coverage of the cyanobacterial phylum using diversity-driven genome sequencing.</title>
        <authorList>
            <person name="Shih P.M."/>
            <person name="Wu D."/>
            <person name="Latifi A."/>
            <person name="Axen S.D."/>
            <person name="Fewer D.P."/>
            <person name="Talla E."/>
            <person name="Calteau A."/>
            <person name="Cai F."/>
            <person name="Tandeau de Marsac N."/>
            <person name="Rippka R."/>
            <person name="Herdman M."/>
            <person name="Sivonen K."/>
            <person name="Coursin T."/>
            <person name="Laurent T."/>
            <person name="Goodwin L."/>
            <person name="Nolan M."/>
            <person name="Davenport K.W."/>
            <person name="Han C.S."/>
            <person name="Rubin E.M."/>
            <person name="Eisen J.A."/>
            <person name="Woyke T."/>
            <person name="Gugger M."/>
            <person name="Kerfeld C.A."/>
        </authorList>
    </citation>
    <scope>NUCLEOTIDE SEQUENCE [LARGE SCALE GENOMIC DNA]</scope>
    <source>
        <strain evidence="4">ATCC 29371 / PCC 7437</strain>
    </source>
</reference>
<keyword evidence="1" id="KW-0812">Transmembrane</keyword>
<feature type="domain" description="Coenzyme Q-binding protein COQ10 START" evidence="2">
    <location>
        <begin position="78"/>
        <end position="189"/>
    </location>
</feature>
<protein>
    <submittedName>
        <fullName evidence="3">Cyclase/dehydrase</fullName>
    </submittedName>
</protein>
<dbReference type="InterPro" id="IPR005031">
    <property type="entry name" value="COQ10_START"/>
</dbReference>
<keyword evidence="1" id="KW-0472">Membrane</keyword>